<sequence length="102" mass="11185">MSKESRFEQLSDNMVNAASIMKALSSETRLKLMCCLIDGEKSVNVLAEAIGMRMPAVSQHLSKMRSAGLVTSRREAQTIYYAASDGIGHAIVGTLCHYYKPD</sequence>
<keyword evidence="1" id="KW-0805">Transcription regulation</keyword>
<keyword evidence="2" id="KW-0238">DNA-binding</keyword>
<dbReference type="Pfam" id="PF01022">
    <property type="entry name" value="HTH_5"/>
    <property type="match status" value="1"/>
</dbReference>
<dbReference type="PANTHER" id="PTHR43132:SF8">
    <property type="entry name" value="HTH-TYPE TRANSCRIPTIONAL REGULATOR KMTR"/>
    <property type="match status" value="1"/>
</dbReference>
<dbReference type="InterPro" id="IPR001845">
    <property type="entry name" value="HTH_ArsR_DNA-bd_dom"/>
</dbReference>
<dbReference type="NCBIfam" id="NF033788">
    <property type="entry name" value="HTH_metalloreg"/>
    <property type="match status" value="1"/>
</dbReference>
<protein>
    <submittedName>
        <fullName evidence="5">ArsR family transcriptional regulator</fullName>
    </submittedName>
</protein>
<dbReference type="GO" id="GO:0003700">
    <property type="term" value="F:DNA-binding transcription factor activity"/>
    <property type="evidence" value="ECO:0007669"/>
    <property type="project" value="InterPro"/>
</dbReference>
<evidence type="ECO:0000259" key="4">
    <source>
        <dbReference type="PROSITE" id="PS50987"/>
    </source>
</evidence>
<name>A0A7C5R1S4_9PROT</name>
<dbReference type="GO" id="GO:0003677">
    <property type="term" value="F:DNA binding"/>
    <property type="evidence" value="ECO:0007669"/>
    <property type="project" value="UniProtKB-KW"/>
</dbReference>
<dbReference type="SMART" id="SM00418">
    <property type="entry name" value="HTH_ARSR"/>
    <property type="match status" value="1"/>
</dbReference>
<feature type="domain" description="HTH arsR-type" evidence="4">
    <location>
        <begin position="9"/>
        <end position="102"/>
    </location>
</feature>
<evidence type="ECO:0000256" key="1">
    <source>
        <dbReference type="ARBA" id="ARBA00023015"/>
    </source>
</evidence>
<dbReference type="Proteomes" id="UP000885830">
    <property type="component" value="Unassembled WGS sequence"/>
</dbReference>
<dbReference type="InterPro" id="IPR036390">
    <property type="entry name" value="WH_DNA-bd_sf"/>
</dbReference>
<organism evidence="5">
    <name type="scientific">Hellea balneolensis</name>
    <dbReference type="NCBI Taxonomy" id="287478"/>
    <lineage>
        <taxon>Bacteria</taxon>
        <taxon>Pseudomonadati</taxon>
        <taxon>Pseudomonadota</taxon>
        <taxon>Alphaproteobacteria</taxon>
        <taxon>Maricaulales</taxon>
        <taxon>Robiginitomaculaceae</taxon>
        <taxon>Hellea</taxon>
    </lineage>
</organism>
<accession>A0A7C5R1S4</accession>
<dbReference type="AlphaFoldDB" id="A0A7C5R1S4"/>
<comment type="caution">
    <text evidence="5">The sequence shown here is derived from an EMBL/GenBank/DDBJ whole genome shotgun (WGS) entry which is preliminary data.</text>
</comment>
<dbReference type="SUPFAM" id="SSF46785">
    <property type="entry name" value="Winged helix' DNA-binding domain"/>
    <property type="match status" value="1"/>
</dbReference>
<proteinExistence type="predicted"/>
<reference evidence="5" key="1">
    <citation type="journal article" date="2020" name="mSystems">
        <title>Genome- and Community-Level Interaction Insights into Carbon Utilization and Element Cycling Functions of Hydrothermarchaeota in Hydrothermal Sediment.</title>
        <authorList>
            <person name="Zhou Z."/>
            <person name="Liu Y."/>
            <person name="Xu W."/>
            <person name="Pan J."/>
            <person name="Luo Z.H."/>
            <person name="Li M."/>
        </authorList>
    </citation>
    <scope>NUCLEOTIDE SEQUENCE [LARGE SCALE GENOMIC DNA]</scope>
    <source>
        <strain evidence="5">HyVt-485</strain>
    </source>
</reference>
<evidence type="ECO:0000256" key="2">
    <source>
        <dbReference type="ARBA" id="ARBA00023125"/>
    </source>
</evidence>
<keyword evidence="3" id="KW-0804">Transcription</keyword>
<dbReference type="Gene3D" id="1.10.10.10">
    <property type="entry name" value="Winged helix-like DNA-binding domain superfamily/Winged helix DNA-binding domain"/>
    <property type="match status" value="1"/>
</dbReference>
<dbReference type="PROSITE" id="PS50987">
    <property type="entry name" value="HTH_ARSR_2"/>
    <property type="match status" value="1"/>
</dbReference>
<dbReference type="EMBL" id="DRMJ01000503">
    <property type="protein sequence ID" value="HHL43863.1"/>
    <property type="molecule type" value="Genomic_DNA"/>
</dbReference>
<gene>
    <name evidence="5" type="ORF">ENJ42_09605</name>
</gene>
<dbReference type="InterPro" id="IPR011991">
    <property type="entry name" value="ArsR-like_HTH"/>
</dbReference>
<dbReference type="CDD" id="cd00090">
    <property type="entry name" value="HTH_ARSR"/>
    <property type="match status" value="1"/>
</dbReference>
<evidence type="ECO:0000256" key="3">
    <source>
        <dbReference type="ARBA" id="ARBA00023163"/>
    </source>
</evidence>
<evidence type="ECO:0000313" key="5">
    <source>
        <dbReference type="EMBL" id="HHL43863.1"/>
    </source>
</evidence>
<dbReference type="PRINTS" id="PR00778">
    <property type="entry name" value="HTHARSR"/>
</dbReference>
<dbReference type="InterPro" id="IPR036388">
    <property type="entry name" value="WH-like_DNA-bd_sf"/>
</dbReference>
<dbReference type="InterPro" id="IPR051011">
    <property type="entry name" value="Metal_resp_trans_reg"/>
</dbReference>
<dbReference type="PANTHER" id="PTHR43132">
    <property type="entry name" value="ARSENICAL RESISTANCE OPERON REPRESSOR ARSR-RELATED"/>
    <property type="match status" value="1"/>
</dbReference>